<protein>
    <recommendedName>
        <fullName evidence="13">Acetate permease ActP (Cation/acetate symporter)</fullName>
    </recommendedName>
</protein>
<gene>
    <name evidence="12" type="ORF">MNB_SV-13-100</name>
</gene>
<organism evidence="12">
    <name type="scientific">hydrothermal vent metagenome</name>
    <dbReference type="NCBI Taxonomy" id="652676"/>
    <lineage>
        <taxon>unclassified sequences</taxon>
        <taxon>metagenomes</taxon>
        <taxon>ecological metagenomes</taxon>
    </lineage>
</organism>
<feature type="transmembrane region" description="Helical" evidence="11">
    <location>
        <begin position="80"/>
        <end position="98"/>
    </location>
</feature>
<dbReference type="InterPro" id="IPR038377">
    <property type="entry name" value="Na/Glc_symporter_sf"/>
</dbReference>
<evidence type="ECO:0000256" key="3">
    <source>
        <dbReference type="ARBA" id="ARBA00022448"/>
    </source>
</evidence>
<keyword evidence="8" id="KW-0406">Ion transport</keyword>
<evidence type="ECO:0000256" key="8">
    <source>
        <dbReference type="ARBA" id="ARBA00023065"/>
    </source>
</evidence>
<dbReference type="InterPro" id="IPR001734">
    <property type="entry name" value="Na/solute_symporter"/>
</dbReference>
<comment type="subcellular location">
    <subcellularLocation>
        <location evidence="1">Cell membrane</location>
        <topology evidence="1">Multi-pass membrane protein</topology>
    </subcellularLocation>
</comment>
<dbReference type="Gene3D" id="1.20.1730.10">
    <property type="entry name" value="Sodium/glucose cotransporter"/>
    <property type="match status" value="1"/>
</dbReference>
<feature type="transmembrane region" description="Helical" evidence="11">
    <location>
        <begin position="168"/>
        <end position="186"/>
    </location>
</feature>
<evidence type="ECO:0000256" key="11">
    <source>
        <dbReference type="SAM" id="Phobius"/>
    </source>
</evidence>
<evidence type="ECO:0008006" key="13">
    <source>
        <dbReference type="Google" id="ProtNLM"/>
    </source>
</evidence>
<evidence type="ECO:0000313" key="12">
    <source>
        <dbReference type="EMBL" id="SFV71157.1"/>
    </source>
</evidence>
<evidence type="ECO:0000256" key="10">
    <source>
        <dbReference type="ARBA" id="ARBA00023201"/>
    </source>
</evidence>
<proteinExistence type="inferred from homology"/>
<dbReference type="GO" id="GO:0006814">
    <property type="term" value="P:sodium ion transport"/>
    <property type="evidence" value="ECO:0007669"/>
    <property type="project" value="UniProtKB-KW"/>
</dbReference>
<feature type="transmembrane region" description="Helical" evidence="11">
    <location>
        <begin position="138"/>
        <end position="156"/>
    </location>
</feature>
<reference evidence="12" key="1">
    <citation type="submission" date="2016-10" db="EMBL/GenBank/DDBJ databases">
        <authorList>
            <person name="de Groot N.N."/>
        </authorList>
    </citation>
    <scope>NUCLEOTIDE SEQUENCE</scope>
</reference>
<name>A0A1W1CZP7_9ZZZZ</name>
<evidence type="ECO:0000256" key="6">
    <source>
        <dbReference type="ARBA" id="ARBA00022989"/>
    </source>
</evidence>
<dbReference type="GO" id="GO:0005886">
    <property type="term" value="C:plasma membrane"/>
    <property type="evidence" value="ECO:0007669"/>
    <property type="project" value="UniProtKB-SubCell"/>
</dbReference>
<keyword evidence="9 11" id="KW-0472">Membrane</keyword>
<dbReference type="AlphaFoldDB" id="A0A1W1CZP7"/>
<evidence type="ECO:0000256" key="1">
    <source>
        <dbReference type="ARBA" id="ARBA00004651"/>
    </source>
</evidence>
<keyword evidence="3" id="KW-0813">Transport</keyword>
<dbReference type="EMBL" id="FPHM01000207">
    <property type="protein sequence ID" value="SFV71157.1"/>
    <property type="molecule type" value="Genomic_DNA"/>
</dbReference>
<comment type="similarity">
    <text evidence="2">Belongs to the sodium:solute symporter (SSF) (TC 2.A.21) family.</text>
</comment>
<evidence type="ECO:0000256" key="2">
    <source>
        <dbReference type="ARBA" id="ARBA00006434"/>
    </source>
</evidence>
<keyword evidence="5 11" id="KW-0812">Transmembrane</keyword>
<dbReference type="PROSITE" id="PS50283">
    <property type="entry name" value="NA_SOLUT_SYMP_3"/>
    <property type="match status" value="1"/>
</dbReference>
<dbReference type="PANTHER" id="PTHR42985:SF47">
    <property type="entry name" value="INTEGRAL MEMBRANE TRANSPORT PROTEIN"/>
    <property type="match status" value="1"/>
</dbReference>
<keyword evidence="6 11" id="KW-1133">Transmembrane helix</keyword>
<dbReference type="GO" id="GO:0015293">
    <property type="term" value="F:symporter activity"/>
    <property type="evidence" value="ECO:0007669"/>
    <property type="project" value="TreeGrafter"/>
</dbReference>
<dbReference type="InterPro" id="IPR051163">
    <property type="entry name" value="Sodium:Solute_Symporter_SSF"/>
</dbReference>
<dbReference type="PANTHER" id="PTHR42985">
    <property type="entry name" value="SODIUM-COUPLED MONOCARBOXYLATE TRANSPORTER"/>
    <property type="match status" value="1"/>
</dbReference>
<keyword evidence="7" id="KW-0915">Sodium</keyword>
<evidence type="ECO:0000256" key="9">
    <source>
        <dbReference type="ARBA" id="ARBA00023136"/>
    </source>
</evidence>
<keyword evidence="10" id="KW-0739">Sodium transport</keyword>
<evidence type="ECO:0000256" key="4">
    <source>
        <dbReference type="ARBA" id="ARBA00022475"/>
    </source>
</evidence>
<evidence type="ECO:0000256" key="5">
    <source>
        <dbReference type="ARBA" id="ARBA00022692"/>
    </source>
</evidence>
<feature type="transmembrane region" description="Helical" evidence="11">
    <location>
        <begin position="104"/>
        <end position="126"/>
    </location>
</feature>
<evidence type="ECO:0000256" key="7">
    <source>
        <dbReference type="ARBA" id="ARBA00023053"/>
    </source>
</evidence>
<sequence>MIQEFEGEKITIFMYYILHEMPEGMRGLVTVGAIAAALSSSNSVLGAMSSVAIEDIYRPWKEKRMPNLDEEYFVKAGRKAVLLFALLLSLMAMLSFYWQRYSELPLLSFALGVMAFAYTGLLGVFASAIFTNRGNARLVPYAFLGGFMTVLLLQPYTLAGFYDLKIGFAWQIVCGTAVAFLLMMTTQGSKR</sequence>
<keyword evidence="4" id="KW-1003">Cell membrane</keyword>
<accession>A0A1W1CZP7</accession>